<feature type="coiled-coil region" evidence="6">
    <location>
        <begin position="526"/>
        <end position="553"/>
    </location>
</feature>
<evidence type="ECO:0000256" key="1">
    <source>
        <dbReference type="ARBA" id="ARBA00022723"/>
    </source>
</evidence>
<dbReference type="InterPro" id="IPR036236">
    <property type="entry name" value="Znf_C2H2_sf"/>
</dbReference>
<dbReference type="PANTHER" id="PTHR24409:SF418">
    <property type="entry name" value="SI:CH73-221F6.1"/>
    <property type="match status" value="1"/>
</dbReference>
<evidence type="ECO:0000256" key="7">
    <source>
        <dbReference type="SAM" id="MobiDB-lite"/>
    </source>
</evidence>
<keyword evidence="3 5" id="KW-0863">Zinc-finger</keyword>
<feature type="domain" description="C2H2-type" evidence="8">
    <location>
        <begin position="231"/>
        <end position="258"/>
    </location>
</feature>
<dbReference type="PANTHER" id="PTHR24409">
    <property type="entry name" value="ZINC FINGER PROTEIN 142"/>
    <property type="match status" value="1"/>
</dbReference>
<protein>
    <recommendedName>
        <fullName evidence="8">C2H2-type domain-containing protein</fullName>
    </recommendedName>
</protein>
<gene>
    <name evidence="9" type="ORF">PV327_000687</name>
</gene>
<feature type="region of interest" description="Disordered" evidence="7">
    <location>
        <begin position="983"/>
        <end position="1057"/>
    </location>
</feature>
<evidence type="ECO:0000256" key="4">
    <source>
        <dbReference type="ARBA" id="ARBA00022833"/>
    </source>
</evidence>
<evidence type="ECO:0000256" key="3">
    <source>
        <dbReference type="ARBA" id="ARBA00022771"/>
    </source>
</evidence>
<dbReference type="GO" id="GO:0008270">
    <property type="term" value="F:zinc ion binding"/>
    <property type="evidence" value="ECO:0007669"/>
    <property type="project" value="UniProtKB-KW"/>
</dbReference>
<feature type="compositionally biased region" description="Polar residues" evidence="7">
    <location>
        <begin position="147"/>
        <end position="162"/>
    </location>
</feature>
<dbReference type="PROSITE" id="PS50157">
    <property type="entry name" value="ZINC_FINGER_C2H2_2"/>
    <property type="match status" value="4"/>
</dbReference>
<dbReference type="EMBL" id="JAQQBR010000001">
    <property type="protein sequence ID" value="KAK0182562.1"/>
    <property type="molecule type" value="Genomic_DNA"/>
</dbReference>
<reference evidence="9" key="1">
    <citation type="journal article" date="2023" name="bioRxiv">
        <title>Scaffold-level genome assemblies of two parasitoid biocontrol wasps reveal the parthenogenesis mechanism and an associated novel virus.</title>
        <authorList>
            <person name="Inwood S."/>
            <person name="Skelly J."/>
            <person name="Guhlin J."/>
            <person name="Harrop T."/>
            <person name="Goldson S."/>
            <person name="Dearden P."/>
        </authorList>
    </citation>
    <scope>NUCLEOTIDE SEQUENCE</scope>
    <source>
        <strain evidence="9">Lincoln</strain>
        <tissue evidence="9">Whole body</tissue>
    </source>
</reference>
<evidence type="ECO:0000259" key="8">
    <source>
        <dbReference type="PROSITE" id="PS50157"/>
    </source>
</evidence>
<dbReference type="GO" id="GO:0000981">
    <property type="term" value="F:DNA-binding transcription factor activity, RNA polymerase II-specific"/>
    <property type="evidence" value="ECO:0007669"/>
    <property type="project" value="TreeGrafter"/>
</dbReference>
<keyword evidence="4" id="KW-0862">Zinc</keyword>
<dbReference type="SMART" id="SM00355">
    <property type="entry name" value="ZnF_C2H2"/>
    <property type="match status" value="13"/>
</dbReference>
<feature type="compositionally biased region" description="Polar residues" evidence="7">
    <location>
        <begin position="983"/>
        <end position="995"/>
    </location>
</feature>
<dbReference type="PROSITE" id="PS00028">
    <property type="entry name" value="ZINC_FINGER_C2H2_1"/>
    <property type="match status" value="6"/>
</dbReference>
<reference evidence="9" key="2">
    <citation type="submission" date="2023-03" db="EMBL/GenBank/DDBJ databases">
        <authorList>
            <person name="Inwood S.N."/>
            <person name="Skelly J.G."/>
            <person name="Guhlin J."/>
            <person name="Harrop T.W.R."/>
            <person name="Goldson S.G."/>
            <person name="Dearden P.K."/>
        </authorList>
    </citation>
    <scope>NUCLEOTIDE SEQUENCE</scope>
    <source>
        <strain evidence="9">Lincoln</strain>
        <tissue evidence="9">Whole body</tissue>
    </source>
</reference>
<keyword evidence="6" id="KW-0175">Coiled coil</keyword>
<evidence type="ECO:0000256" key="2">
    <source>
        <dbReference type="ARBA" id="ARBA00022737"/>
    </source>
</evidence>
<evidence type="ECO:0000313" key="9">
    <source>
        <dbReference type="EMBL" id="KAK0182562.1"/>
    </source>
</evidence>
<dbReference type="GO" id="GO:0000977">
    <property type="term" value="F:RNA polymerase II transcription regulatory region sequence-specific DNA binding"/>
    <property type="evidence" value="ECO:0007669"/>
    <property type="project" value="TreeGrafter"/>
</dbReference>
<dbReference type="InterPro" id="IPR013087">
    <property type="entry name" value="Znf_C2H2_type"/>
</dbReference>
<feature type="domain" description="C2H2-type" evidence="8">
    <location>
        <begin position="1075"/>
        <end position="1102"/>
    </location>
</feature>
<name>A0AA39L2J3_MICHY</name>
<dbReference type="GO" id="GO:0005634">
    <property type="term" value="C:nucleus"/>
    <property type="evidence" value="ECO:0007669"/>
    <property type="project" value="TreeGrafter"/>
</dbReference>
<evidence type="ECO:0000256" key="5">
    <source>
        <dbReference type="PROSITE-ProRule" id="PRU00042"/>
    </source>
</evidence>
<dbReference type="Gene3D" id="3.30.160.60">
    <property type="entry name" value="Classic Zinc Finger"/>
    <property type="match status" value="2"/>
</dbReference>
<accession>A0AA39L2J3</accession>
<feature type="region of interest" description="Disordered" evidence="7">
    <location>
        <begin position="139"/>
        <end position="162"/>
    </location>
</feature>
<keyword evidence="10" id="KW-1185">Reference proteome</keyword>
<evidence type="ECO:0000313" key="10">
    <source>
        <dbReference type="Proteomes" id="UP001168972"/>
    </source>
</evidence>
<dbReference type="SUPFAM" id="SSF57667">
    <property type="entry name" value="beta-beta-alpha zinc fingers"/>
    <property type="match status" value="1"/>
</dbReference>
<sequence length="1388" mass="156695">MAMDRQKDLLNLCKPLFIKLTRVSYSDYRKWKQETSQVERPHYRRRIRAWQKGDCRSSKSIRNHRIKKRSVKYILSDSDDDLSESHIINDNANDTTSSKCEKTNESDTAVHNTQIEVIDNSSIVLPKNNMPITDKAAWKYKRKRQRTSQSTSNDLIQENENIEMSNTLQPNNLENKNDHETTQVDLSKEIKIVSSRLEDSDDPQVEKWRSKKKVLSLPKSRYRLLPKTNSLNCTVCSIVFENKEELSNHIFKHTQRELQDAYKAAKTKLRESESNVDVGNISDEFDHCDESTSKLNQSTISESQSHNSTSELISPITSSLITTLALASETVPMAICPCHTERYPQKDASVQIEMVLYCETCHVLFRRSECFETHYRFSAKCNADRSKGRSPKLFCSTCRIIISTLSNMRRHLQEHASINFHGTVTFVCNICRVVFFGVGTVFCTHWFNHEKDPTFVASRYSFPKLCISTQGVKPAGSGPDEQYVFVAEYVCRLCKLQFSSESELTEHTESDCNNRSSDVQVQNKSLSDAKSAINNLKSKLKSTTNRLKKDSNLLDMVNNWICDFCNGSYSTRSAFEEHSTKHLQEDGYPGYSCVFQLNASTAFICNICRRIYDNLLDLIKHWVTHEVIKFICTVCNEKCSSYASFETHISLGCWKSKPDCRVWFNRQQHICKICKSMFKAPEELVQHYKLDHDGATEINNTKNSLSKSLPLTETPPVSETSTSPQSKENESNKIASANLPLNTEILSVSGKPSDSSYFKNSTVTINTQAIDSDIENAVSKEPSLQKLKAIKITVPKLVDSCEKQDNNDEVTLNNNSQNEISSRIYQSTNATVSVDSLNKPITNISFPLIENPVNSQPLNLKESSTRIVIGDSYIHNPRLIIANTTSLNKDIGNNNGSACINIGNSQILFSIIPTPANSSPQVITTLSNIIPMVANESDSNSGSDAVEIIENPKMSEKVDKIPDKIVEVDENDELEIIEIPTNSNGLKSDVQNPNTKKPDAIPLENCKLNSPDVIHSSSNNRRIHQPNTSNSENVRPVASETTNDNNQCSNSTDTSTPRGFLRVKKFTELQAIRNYVCNQCGAAFDNVKSLEEHIIAHTRRLTGNEKHPTMMAALILPQVEPGHNEKVDSTPTVLSSIPQIAGKRILPTIPQRVTNADARKASPLVHGQTVNNISNAQVIPSTQNVSNLVIIPQIEPQANQPFYTCPLCLVYRSQNAEEFKNHLSTNHYNNIALNINPNYNNANMTQTVLNETSKEKQKVYTCKVCKFTTTSRDMVIEHIQYFHLSDLTQTTNVIPRSSGAIQQVNHTTPVNNMIPSNVSNIIPPYKCSLCTNFQHDSIEELARHFQTVHQFPQKDVYHPFVCSICYHLFKTYSELIIHLNQHQNNGWT</sequence>
<feature type="region of interest" description="Disordered" evidence="7">
    <location>
        <begin position="700"/>
        <end position="736"/>
    </location>
</feature>
<keyword evidence="1" id="KW-0479">Metal-binding</keyword>
<feature type="domain" description="C2H2-type" evidence="8">
    <location>
        <begin position="489"/>
        <end position="516"/>
    </location>
</feature>
<organism evidence="9 10">
    <name type="scientific">Microctonus hyperodae</name>
    <name type="common">Parasitoid wasp</name>
    <dbReference type="NCBI Taxonomy" id="165561"/>
    <lineage>
        <taxon>Eukaryota</taxon>
        <taxon>Metazoa</taxon>
        <taxon>Ecdysozoa</taxon>
        <taxon>Arthropoda</taxon>
        <taxon>Hexapoda</taxon>
        <taxon>Insecta</taxon>
        <taxon>Pterygota</taxon>
        <taxon>Neoptera</taxon>
        <taxon>Endopterygota</taxon>
        <taxon>Hymenoptera</taxon>
        <taxon>Apocrita</taxon>
        <taxon>Ichneumonoidea</taxon>
        <taxon>Braconidae</taxon>
        <taxon>Euphorinae</taxon>
        <taxon>Microctonus</taxon>
    </lineage>
</organism>
<keyword evidence="2" id="KW-0677">Repeat</keyword>
<evidence type="ECO:0000256" key="6">
    <source>
        <dbReference type="SAM" id="Coils"/>
    </source>
</evidence>
<comment type="caution">
    <text evidence="9">The sequence shown here is derived from an EMBL/GenBank/DDBJ whole genome shotgun (WGS) entry which is preliminary data.</text>
</comment>
<feature type="domain" description="C2H2-type" evidence="8">
    <location>
        <begin position="669"/>
        <end position="697"/>
    </location>
</feature>
<feature type="compositionally biased region" description="Low complexity" evidence="7">
    <location>
        <begin position="709"/>
        <end position="726"/>
    </location>
</feature>
<proteinExistence type="predicted"/>
<feature type="compositionally biased region" description="Polar residues" evidence="7">
    <location>
        <begin position="1015"/>
        <end position="1057"/>
    </location>
</feature>
<dbReference type="Proteomes" id="UP001168972">
    <property type="component" value="Unassembled WGS sequence"/>
</dbReference>